<dbReference type="EMBL" id="JAVRBK010000005">
    <property type="protein sequence ID" value="KAK5643137.1"/>
    <property type="molecule type" value="Genomic_DNA"/>
</dbReference>
<dbReference type="CDD" id="cd00586">
    <property type="entry name" value="4HBT"/>
    <property type="match status" value="1"/>
</dbReference>
<reference evidence="4 5" key="1">
    <citation type="journal article" date="2024" name="Insects">
        <title>An Improved Chromosome-Level Genome Assembly of the Firefly Pyrocoelia pectoralis.</title>
        <authorList>
            <person name="Fu X."/>
            <person name="Meyer-Rochow V.B."/>
            <person name="Ballantyne L."/>
            <person name="Zhu X."/>
        </authorList>
    </citation>
    <scope>NUCLEOTIDE SEQUENCE [LARGE SCALE GENOMIC DNA]</scope>
    <source>
        <strain evidence="4">XCY_ONT2</strain>
    </source>
</reference>
<dbReference type="SUPFAM" id="SSF54637">
    <property type="entry name" value="Thioesterase/thiol ester dehydrase-isomerase"/>
    <property type="match status" value="1"/>
</dbReference>
<dbReference type="PANTHER" id="PTHR12475:SF4">
    <property type="entry name" value="PROTEIN THEM6"/>
    <property type="match status" value="1"/>
</dbReference>
<keyword evidence="3" id="KW-0472">Membrane</keyword>
<organism evidence="4 5">
    <name type="scientific">Pyrocoelia pectoralis</name>
    <dbReference type="NCBI Taxonomy" id="417401"/>
    <lineage>
        <taxon>Eukaryota</taxon>
        <taxon>Metazoa</taxon>
        <taxon>Ecdysozoa</taxon>
        <taxon>Arthropoda</taxon>
        <taxon>Hexapoda</taxon>
        <taxon>Insecta</taxon>
        <taxon>Pterygota</taxon>
        <taxon>Neoptera</taxon>
        <taxon>Endopterygota</taxon>
        <taxon>Coleoptera</taxon>
        <taxon>Polyphaga</taxon>
        <taxon>Elateriformia</taxon>
        <taxon>Elateroidea</taxon>
        <taxon>Lampyridae</taxon>
        <taxon>Lampyrinae</taxon>
        <taxon>Pyrocoelia</taxon>
    </lineage>
</organism>
<evidence type="ECO:0000313" key="4">
    <source>
        <dbReference type="EMBL" id="KAK5643137.1"/>
    </source>
</evidence>
<dbReference type="AlphaFoldDB" id="A0AAN7V8W5"/>
<dbReference type="InterPro" id="IPR029069">
    <property type="entry name" value="HotDog_dom_sf"/>
</dbReference>
<accession>A0AAN7V8W5</accession>
<dbReference type="PANTHER" id="PTHR12475">
    <property type="match status" value="1"/>
</dbReference>
<dbReference type="InterPro" id="IPR051490">
    <property type="entry name" value="THEM6_lcsJ_thioesterase"/>
</dbReference>
<comment type="caution">
    <text evidence="4">The sequence shown here is derived from an EMBL/GenBank/DDBJ whole genome shotgun (WGS) entry which is preliminary data.</text>
</comment>
<evidence type="ECO:0000256" key="1">
    <source>
        <dbReference type="ARBA" id="ARBA00038228"/>
    </source>
</evidence>
<keyword evidence="3" id="KW-0812">Transmembrane</keyword>
<dbReference type="Proteomes" id="UP001329430">
    <property type="component" value="Chromosome 5"/>
</dbReference>
<feature type="transmembrane region" description="Helical" evidence="3">
    <location>
        <begin position="6"/>
        <end position="29"/>
    </location>
</feature>
<name>A0AAN7V8W5_9COLE</name>
<sequence length="211" mass="24864">MLKLELDIDLIMLLCSIVLASIIVLFLFIDIQYFVRSIFVLVWGRIFELRKKPDELTTIYGLCTTSDLDIIFKHMNNARYVRELDFARFHFYDRTGIYKAIIGKKGNILQSACIIRYRRTIPLFTMYKITTKIVYWDEKSVYLEQQFISLKDNFIKAVVFSKQGVVGVNASEIINDLLKKEDSYRPEKTEELEHFISCLDASSMRLRKKDE</sequence>
<evidence type="ECO:0000256" key="2">
    <source>
        <dbReference type="ARBA" id="ARBA00041112"/>
    </source>
</evidence>
<comment type="similarity">
    <text evidence="1">Belongs to the THEM6 family.</text>
</comment>
<protein>
    <recommendedName>
        <fullName evidence="2">Protein THEM6</fullName>
    </recommendedName>
</protein>
<gene>
    <name evidence="4" type="ORF">RI129_006982</name>
</gene>
<dbReference type="Gene3D" id="3.10.129.10">
    <property type="entry name" value="Hotdog Thioesterase"/>
    <property type="match status" value="1"/>
</dbReference>
<dbReference type="Pfam" id="PF13279">
    <property type="entry name" value="4HBT_2"/>
    <property type="match status" value="1"/>
</dbReference>
<keyword evidence="3" id="KW-1133">Transmembrane helix</keyword>
<proteinExistence type="inferred from homology"/>
<evidence type="ECO:0000313" key="5">
    <source>
        <dbReference type="Proteomes" id="UP001329430"/>
    </source>
</evidence>
<keyword evidence="5" id="KW-1185">Reference proteome</keyword>
<evidence type="ECO:0000256" key="3">
    <source>
        <dbReference type="SAM" id="Phobius"/>
    </source>
</evidence>